<comment type="caution">
    <text evidence="4">The sequence shown here is derived from an EMBL/GenBank/DDBJ whole genome shotgun (WGS) entry which is preliminary data.</text>
</comment>
<dbReference type="EMBL" id="BKZW01000002">
    <property type="protein sequence ID" value="GER90289.1"/>
    <property type="molecule type" value="Genomic_DNA"/>
</dbReference>
<dbReference type="Pfam" id="PF00072">
    <property type="entry name" value="Response_reg"/>
    <property type="match status" value="1"/>
</dbReference>
<reference evidence="4 5" key="1">
    <citation type="submission" date="2019-10" db="EMBL/GenBank/DDBJ databases">
        <title>Dictyobacter vulcani sp. nov., within the class Ktedonobacteria, isolated from soil of volcanic Mt. Zao.</title>
        <authorList>
            <person name="Zheng Y."/>
            <person name="Wang C.M."/>
            <person name="Sakai Y."/>
            <person name="Abe K."/>
            <person name="Yokota A."/>
            <person name="Yabe S."/>
        </authorList>
    </citation>
    <scope>NUCLEOTIDE SEQUENCE [LARGE SCALE GENOMIC DNA]</scope>
    <source>
        <strain evidence="4 5">W12</strain>
    </source>
</reference>
<proteinExistence type="predicted"/>
<dbReference type="GO" id="GO:0000160">
    <property type="term" value="P:phosphorelay signal transduction system"/>
    <property type="evidence" value="ECO:0007669"/>
    <property type="project" value="InterPro"/>
</dbReference>
<accession>A0A5J4KVY9</accession>
<feature type="modified residue" description="4-aspartylphosphate" evidence="2">
    <location>
        <position position="53"/>
    </location>
</feature>
<dbReference type="SMART" id="SM00448">
    <property type="entry name" value="REC"/>
    <property type="match status" value="1"/>
</dbReference>
<sequence length="134" mass="15245">MSTHIVVINDDESILDLFRMILEGEGYKVSTSVEAMENVEDVERLKPDVVILDLKLGQQEEGWVMMQKLRMYPPTRFIPLILCTAALNEVRQQEDTLQDKGIPVVYKPFDIDEILKAVSSVLPGPDKKKTAEKK</sequence>
<dbReference type="Proteomes" id="UP000326912">
    <property type="component" value="Unassembled WGS sequence"/>
</dbReference>
<protein>
    <recommendedName>
        <fullName evidence="3">Response regulatory domain-containing protein</fullName>
    </recommendedName>
</protein>
<dbReference type="PANTHER" id="PTHR44591:SF18">
    <property type="entry name" value="REGULATORY PROTEIN"/>
    <property type="match status" value="1"/>
</dbReference>
<evidence type="ECO:0000256" key="1">
    <source>
        <dbReference type="ARBA" id="ARBA00022553"/>
    </source>
</evidence>
<dbReference type="RefSeq" id="WP_151758048.1">
    <property type="nucleotide sequence ID" value="NZ_BKZW01000002.1"/>
</dbReference>
<dbReference type="InterPro" id="IPR001789">
    <property type="entry name" value="Sig_transdc_resp-reg_receiver"/>
</dbReference>
<gene>
    <name evidence="4" type="ORF">KDW_44510</name>
</gene>
<organism evidence="4 5">
    <name type="scientific">Dictyobacter vulcani</name>
    <dbReference type="NCBI Taxonomy" id="2607529"/>
    <lineage>
        <taxon>Bacteria</taxon>
        <taxon>Bacillati</taxon>
        <taxon>Chloroflexota</taxon>
        <taxon>Ktedonobacteria</taxon>
        <taxon>Ktedonobacterales</taxon>
        <taxon>Dictyobacteraceae</taxon>
        <taxon>Dictyobacter</taxon>
    </lineage>
</organism>
<dbReference type="Gene3D" id="3.40.50.2300">
    <property type="match status" value="1"/>
</dbReference>
<keyword evidence="1 2" id="KW-0597">Phosphoprotein</keyword>
<dbReference type="SUPFAM" id="SSF52172">
    <property type="entry name" value="CheY-like"/>
    <property type="match status" value="1"/>
</dbReference>
<dbReference type="AlphaFoldDB" id="A0A5J4KVY9"/>
<evidence type="ECO:0000256" key="2">
    <source>
        <dbReference type="PROSITE-ProRule" id="PRU00169"/>
    </source>
</evidence>
<feature type="domain" description="Response regulatory" evidence="3">
    <location>
        <begin position="4"/>
        <end position="122"/>
    </location>
</feature>
<keyword evidence="5" id="KW-1185">Reference proteome</keyword>
<evidence type="ECO:0000259" key="3">
    <source>
        <dbReference type="PROSITE" id="PS50110"/>
    </source>
</evidence>
<dbReference type="InterPro" id="IPR011006">
    <property type="entry name" value="CheY-like_superfamily"/>
</dbReference>
<dbReference type="PANTHER" id="PTHR44591">
    <property type="entry name" value="STRESS RESPONSE REGULATOR PROTEIN 1"/>
    <property type="match status" value="1"/>
</dbReference>
<evidence type="ECO:0000313" key="5">
    <source>
        <dbReference type="Proteomes" id="UP000326912"/>
    </source>
</evidence>
<dbReference type="InterPro" id="IPR050595">
    <property type="entry name" value="Bact_response_regulator"/>
</dbReference>
<evidence type="ECO:0000313" key="4">
    <source>
        <dbReference type="EMBL" id="GER90289.1"/>
    </source>
</evidence>
<dbReference type="PROSITE" id="PS50110">
    <property type="entry name" value="RESPONSE_REGULATORY"/>
    <property type="match status" value="1"/>
</dbReference>
<name>A0A5J4KVY9_9CHLR</name>